<comment type="caution">
    <text evidence="1">The sequence shown here is derived from an EMBL/GenBank/DDBJ whole genome shotgun (WGS) entry which is preliminary data.</text>
</comment>
<dbReference type="AlphaFoldDB" id="A0A0F9ANK3"/>
<reference evidence="1" key="1">
    <citation type="journal article" date="2015" name="Nature">
        <title>Complex archaea that bridge the gap between prokaryotes and eukaryotes.</title>
        <authorList>
            <person name="Spang A."/>
            <person name="Saw J.H."/>
            <person name="Jorgensen S.L."/>
            <person name="Zaremba-Niedzwiedzka K."/>
            <person name="Martijn J."/>
            <person name="Lind A.E."/>
            <person name="van Eijk R."/>
            <person name="Schleper C."/>
            <person name="Guy L."/>
            <person name="Ettema T.J."/>
        </authorList>
    </citation>
    <scope>NUCLEOTIDE SEQUENCE</scope>
</reference>
<accession>A0A0F9ANK3</accession>
<gene>
    <name evidence="1" type="ORF">LCGC14_2548340</name>
</gene>
<protein>
    <submittedName>
        <fullName evidence="1">Uncharacterized protein</fullName>
    </submittedName>
</protein>
<dbReference type="EMBL" id="LAZR01041757">
    <property type="protein sequence ID" value="KKL11184.1"/>
    <property type="molecule type" value="Genomic_DNA"/>
</dbReference>
<name>A0A0F9ANK3_9ZZZZ</name>
<proteinExistence type="predicted"/>
<evidence type="ECO:0000313" key="1">
    <source>
        <dbReference type="EMBL" id="KKL11184.1"/>
    </source>
</evidence>
<feature type="non-terminal residue" evidence="1">
    <location>
        <position position="1"/>
    </location>
</feature>
<sequence>SITFKNCDAPGQDVQVNFRGTTVDPITGFRFVSGWPEDVVCKTCGGSIAADGTLNPPTSIPLGSTASENFVSNRYGAPVNVVNIGQKGGGVNADCLNLCLESISWLGYPFEAKLEECLRICENQPGDGGPTGSEGGIPAGDGQDGLDPCESISAMNVQEEIALDCKEASPALKLRVCGGNPPYTWSVEDGEGLEAVNSGGWDQVVTVKPSPSVNNFPGIEAYREGSKSTAAGLPHKCNGDGGSGKAEKFGCDGGSTGCTNPGTDGVGCSGAEVIYCCDGTGADCSDPGKPLCNEMSICNDGACGGGTGPFGINDNRTQAMKDDGCRPCSLQKDGASVSVVDQEGVIVTTVL</sequence>
<organism evidence="1">
    <name type="scientific">marine sediment metagenome</name>
    <dbReference type="NCBI Taxonomy" id="412755"/>
    <lineage>
        <taxon>unclassified sequences</taxon>
        <taxon>metagenomes</taxon>
        <taxon>ecological metagenomes</taxon>
    </lineage>
</organism>